<dbReference type="GO" id="GO:0003697">
    <property type="term" value="F:single-stranded DNA binding"/>
    <property type="evidence" value="ECO:0007669"/>
    <property type="project" value="InterPro"/>
</dbReference>
<dbReference type="GO" id="GO:0005524">
    <property type="term" value="F:ATP binding"/>
    <property type="evidence" value="ECO:0007669"/>
    <property type="project" value="UniProtKB-KW"/>
</dbReference>
<evidence type="ECO:0000259" key="5">
    <source>
        <dbReference type="PROSITE" id="PS50162"/>
    </source>
</evidence>
<proteinExistence type="inferred from homology"/>
<dbReference type="InterPro" id="IPR027417">
    <property type="entry name" value="P-loop_NTPase"/>
</dbReference>
<protein>
    <submittedName>
        <fullName evidence="7">RecA RecA/RadA recombinase</fullName>
    </submittedName>
</protein>
<dbReference type="InterPro" id="IPR049428">
    <property type="entry name" value="RecA-like_N"/>
</dbReference>
<gene>
    <name evidence="7" type="ORF">UFOVP238_21</name>
</gene>
<evidence type="ECO:0000259" key="6">
    <source>
        <dbReference type="PROSITE" id="PS50163"/>
    </source>
</evidence>
<evidence type="ECO:0000256" key="2">
    <source>
        <dbReference type="ARBA" id="ARBA00022741"/>
    </source>
</evidence>
<keyword evidence="4" id="KW-0233">DNA recombination</keyword>
<dbReference type="PROSITE" id="PS50162">
    <property type="entry name" value="RECA_2"/>
    <property type="match status" value="1"/>
</dbReference>
<feature type="domain" description="RecA family profile 2" evidence="6">
    <location>
        <begin position="190"/>
        <end position="269"/>
    </location>
</feature>
<dbReference type="GO" id="GO:0006281">
    <property type="term" value="P:DNA repair"/>
    <property type="evidence" value="ECO:0007669"/>
    <property type="project" value="InterPro"/>
</dbReference>
<dbReference type="InterPro" id="IPR020587">
    <property type="entry name" value="RecA_monomer-monomer_interface"/>
</dbReference>
<dbReference type="GO" id="GO:0006310">
    <property type="term" value="P:DNA recombination"/>
    <property type="evidence" value="ECO:0007669"/>
    <property type="project" value="UniProtKB-KW"/>
</dbReference>
<evidence type="ECO:0000256" key="3">
    <source>
        <dbReference type="ARBA" id="ARBA00022840"/>
    </source>
</evidence>
<dbReference type="PANTHER" id="PTHR45900">
    <property type="entry name" value="RECA"/>
    <property type="match status" value="1"/>
</dbReference>
<dbReference type="EMBL" id="LR798283">
    <property type="protein sequence ID" value="CAB5220307.1"/>
    <property type="molecule type" value="Genomic_DNA"/>
</dbReference>
<name>A0A6J7WRD7_9CAUD</name>
<dbReference type="PROSITE" id="PS50163">
    <property type="entry name" value="RECA_3"/>
    <property type="match status" value="1"/>
</dbReference>
<comment type="similarity">
    <text evidence="1">Belongs to the RecA family.</text>
</comment>
<dbReference type="SUPFAM" id="SSF52540">
    <property type="entry name" value="P-loop containing nucleoside triphosphate hydrolases"/>
    <property type="match status" value="1"/>
</dbReference>
<keyword evidence="2" id="KW-0547">Nucleotide-binding</keyword>
<dbReference type="PRINTS" id="PR00142">
    <property type="entry name" value="RECA"/>
</dbReference>
<dbReference type="GO" id="GO:0140664">
    <property type="term" value="F:ATP-dependent DNA damage sensor activity"/>
    <property type="evidence" value="ECO:0007669"/>
    <property type="project" value="InterPro"/>
</dbReference>
<dbReference type="Gene3D" id="3.40.50.300">
    <property type="entry name" value="P-loop containing nucleotide triphosphate hydrolases"/>
    <property type="match status" value="1"/>
</dbReference>
<organism evidence="7">
    <name type="scientific">uncultured Caudovirales phage</name>
    <dbReference type="NCBI Taxonomy" id="2100421"/>
    <lineage>
        <taxon>Viruses</taxon>
        <taxon>Duplodnaviria</taxon>
        <taxon>Heunggongvirae</taxon>
        <taxon>Uroviricota</taxon>
        <taxon>Caudoviricetes</taxon>
        <taxon>Peduoviridae</taxon>
        <taxon>Maltschvirus</taxon>
        <taxon>Maltschvirus maltsch</taxon>
    </lineage>
</organism>
<dbReference type="Pfam" id="PF00154">
    <property type="entry name" value="RecA_N"/>
    <property type="match status" value="1"/>
</dbReference>
<sequence length="330" mass="36228">MTTPAQLAAEVNKVLGKDVLMMGNNSAFEMRYLPTGVLPFDVLTGGGFPRNRITELYGDWSTMKSYVCLMAAANTLAAGGSVALIDTEHSYDSHWAAEMGVDTEALMVMHPATGEEAVDASEALIRGGVDLLIWDSVAATLPKDEAQKASEDSFQPGRLATLMSRSLRKLTTANSNTAMVYTNQVRMNIGVRFGNPETTPGGKSLPFFASMRVNMRRTSKVTEDVSVAGKTAKLTVGMGIRASLEKSKVNRPHRDTEFIYDYRIPGVDEVDWLTRKGMEHGLVVKTGHKYSSPLDSTGKECTYEKRWHTYLSENTKLMQLLVDAVLEIES</sequence>
<evidence type="ECO:0000256" key="1">
    <source>
        <dbReference type="ARBA" id="ARBA00009391"/>
    </source>
</evidence>
<keyword evidence="3" id="KW-0067">ATP-binding</keyword>
<dbReference type="InterPro" id="IPR013765">
    <property type="entry name" value="DNA_recomb/repair_RecA"/>
</dbReference>
<dbReference type="PANTHER" id="PTHR45900:SF1">
    <property type="entry name" value="MITOCHONDRIAL DNA REPAIR PROTEIN RECA HOMOLOG-RELATED"/>
    <property type="match status" value="1"/>
</dbReference>
<reference evidence="7" key="1">
    <citation type="submission" date="2020-05" db="EMBL/GenBank/DDBJ databases">
        <authorList>
            <person name="Chiriac C."/>
            <person name="Salcher M."/>
            <person name="Ghai R."/>
            <person name="Kavagutti S V."/>
        </authorList>
    </citation>
    <scope>NUCLEOTIDE SEQUENCE</scope>
</reference>
<feature type="domain" description="RecA family profile 1" evidence="5">
    <location>
        <begin position="29"/>
        <end position="185"/>
    </location>
</feature>
<evidence type="ECO:0000313" key="7">
    <source>
        <dbReference type="EMBL" id="CAB5220307.1"/>
    </source>
</evidence>
<evidence type="ECO:0000256" key="4">
    <source>
        <dbReference type="ARBA" id="ARBA00023172"/>
    </source>
</evidence>
<dbReference type="InterPro" id="IPR020588">
    <property type="entry name" value="RecA_ATP-bd"/>
</dbReference>
<accession>A0A6J7WRD7</accession>